<gene>
    <name evidence="3" type="ORF">E0W69_010450</name>
</gene>
<dbReference type="GO" id="GO:0009982">
    <property type="term" value="F:pseudouridine synthase activity"/>
    <property type="evidence" value="ECO:0007669"/>
    <property type="project" value="InterPro"/>
</dbReference>
<evidence type="ECO:0000313" key="4">
    <source>
        <dbReference type="Proteomes" id="UP000292424"/>
    </source>
</evidence>
<organism evidence="3 4">
    <name type="scientific">Rhizosphaericola mali</name>
    <dbReference type="NCBI Taxonomy" id="2545455"/>
    <lineage>
        <taxon>Bacteria</taxon>
        <taxon>Pseudomonadati</taxon>
        <taxon>Bacteroidota</taxon>
        <taxon>Chitinophagia</taxon>
        <taxon>Chitinophagales</taxon>
        <taxon>Chitinophagaceae</taxon>
        <taxon>Rhizosphaericola</taxon>
    </lineage>
</organism>
<keyword evidence="4" id="KW-1185">Reference proteome</keyword>
<evidence type="ECO:0000313" key="3">
    <source>
        <dbReference type="EMBL" id="QES89059.1"/>
    </source>
</evidence>
<keyword evidence="1" id="KW-0175">Coiled coil</keyword>
<dbReference type="PANTHER" id="PTHR21600:SF89">
    <property type="entry name" value="RIBOSOMAL LARGE SUBUNIT PSEUDOURIDINE SYNTHASE A"/>
    <property type="match status" value="1"/>
</dbReference>
<dbReference type="OrthoDB" id="9807829at2"/>
<feature type="coiled-coil region" evidence="1">
    <location>
        <begin position="204"/>
        <end position="235"/>
    </location>
</feature>
<dbReference type="KEGG" id="arac:E0W69_010450"/>
<dbReference type="RefSeq" id="WP_131330005.1">
    <property type="nucleotide sequence ID" value="NZ_CP044016.1"/>
</dbReference>
<dbReference type="Pfam" id="PF00849">
    <property type="entry name" value="PseudoU_synth_2"/>
    <property type="match status" value="1"/>
</dbReference>
<sequence>MSDVKFHSFQKDISQIALPLKFTFPFYYTPHPLAILAAKQLQNYLLTQNDFTHNFGMGATVNSLEIGKMFGVLVVKDTNNNLGFLAAFSGKLAASNDHLYFVPPVFDLLEANGFFLPEIQELNKINDTVERLENSEDLVHLKLSLENTIATNEKKWNGFKHYCQKQKQLRNKVRDSFEAHKDSEEYAILVDYLKQQSSRDSYELEHLQKEIKEENQQAENTYQSYLDKINALKQERKTRSAALQDTIFQQYTFLNSQLESKSLYEIFNKDLGILPLAGAGECAAPKLLQYAFSHSLDPICMAEFWWGKSPKSEVRQHQHFYPSCRGKCEPILGHMLSKTITDEDVFKMVTKFDCDVEIVYEDEYLAVINKPENFLSVPGKFLEDSVYKRMKERYPQATGPLVVHRLDMATSGLLLIAKDKYTHELLQRQFIRKSIRKRYVAILDGILEQKTGTINLPLRNDLEDRPRQLVDFEIGRPALTKFEVVNYENGTTRIHFWPITGRTHQLRMHASHALGLNTPIVGDEFYGNRADRLYLHAEELQFIHPKTKEKMTIICPAPF</sequence>
<dbReference type="GO" id="GO:0000455">
    <property type="term" value="P:enzyme-directed rRNA pseudouridine synthesis"/>
    <property type="evidence" value="ECO:0007669"/>
    <property type="project" value="TreeGrafter"/>
</dbReference>
<dbReference type="EMBL" id="CP044016">
    <property type="protein sequence ID" value="QES89059.1"/>
    <property type="molecule type" value="Genomic_DNA"/>
</dbReference>
<dbReference type="InterPro" id="IPR006145">
    <property type="entry name" value="PsdUridine_synth_RsuA/RluA"/>
</dbReference>
<dbReference type="CDD" id="cd02869">
    <property type="entry name" value="PseudoU_synth_RluA_like"/>
    <property type="match status" value="1"/>
</dbReference>
<dbReference type="GO" id="GO:0003723">
    <property type="term" value="F:RNA binding"/>
    <property type="evidence" value="ECO:0007669"/>
    <property type="project" value="InterPro"/>
</dbReference>
<proteinExistence type="predicted"/>
<dbReference type="PROSITE" id="PS01129">
    <property type="entry name" value="PSI_RLU"/>
    <property type="match status" value="1"/>
</dbReference>
<accession>A0A5P2G4I4</accession>
<dbReference type="Proteomes" id="UP000292424">
    <property type="component" value="Chromosome"/>
</dbReference>
<dbReference type="AlphaFoldDB" id="A0A5P2G4I4"/>
<reference evidence="3 4" key="1">
    <citation type="submission" date="2019-09" db="EMBL/GenBank/DDBJ databases">
        <title>Complete genome sequence of Arachidicoccus sp. B3-10 isolated from apple orchard soil.</title>
        <authorList>
            <person name="Kim H.S."/>
            <person name="Han K.-I."/>
            <person name="Suh M.K."/>
            <person name="Lee K.C."/>
            <person name="Eom M.K."/>
            <person name="Kim J.-S."/>
            <person name="Kang S.W."/>
            <person name="Sin Y."/>
            <person name="Lee J.-S."/>
        </authorList>
    </citation>
    <scope>NUCLEOTIDE SEQUENCE [LARGE SCALE GENOMIC DNA]</scope>
    <source>
        <strain evidence="3 4">B3-10</strain>
    </source>
</reference>
<dbReference type="GO" id="GO:0140098">
    <property type="term" value="F:catalytic activity, acting on RNA"/>
    <property type="evidence" value="ECO:0007669"/>
    <property type="project" value="UniProtKB-ARBA"/>
</dbReference>
<dbReference type="Gene3D" id="3.30.2350.10">
    <property type="entry name" value="Pseudouridine synthase"/>
    <property type="match status" value="1"/>
</dbReference>
<dbReference type="InterPro" id="IPR020103">
    <property type="entry name" value="PsdUridine_synth_cat_dom_sf"/>
</dbReference>
<name>A0A5P2G4I4_9BACT</name>
<protein>
    <submittedName>
        <fullName evidence="3">RNA pseudouridine synthase</fullName>
    </submittedName>
</protein>
<evidence type="ECO:0000256" key="1">
    <source>
        <dbReference type="SAM" id="Coils"/>
    </source>
</evidence>
<dbReference type="InterPro" id="IPR006224">
    <property type="entry name" value="PsdUridine_synth_RluA-like_CS"/>
</dbReference>
<dbReference type="InterPro" id="IPR050188">
    <property type="entry name" value="RluA_PseudoU_synthase"/>
</dbReference>
<dbReference type="SUPFAM" id="SSF55120">
    <property type="entry name" value="Pseudouridine synthase"/>
    <property type="match status" value="1"/>
</dbReference>
<evidence type="ECO:0000259" key="2">
    <source>
        <dbReference type="Pfam" id="PF00849"/>
    </source>
</evidence>
<feature type="domain" description="Pseudouridine synthase RsuA/RluA-like" evidence="2">
    <location>
        <begin position="365"/>
        <end position="512"/>
    </location>
</feature>
<dbReference type="PANTHER" id="PTHR21600">
    <property type="entry name" value="MITOCHONDRIAL RNA PSEUDOURIDINE SYNTHASE"/>
    <property type="match status" value="1"/>
</dbReference>